<dbReference type="FunFam" id="3.40.50.150:FF:000208">
    <property type="entry name" value="2-methoxy-6-polyprenyl-1,4-benzoquinol methylase, mitochondrial"/>
    <property type="match status" value="1"/>
</dbReference>
<dbReference type="AlphaFoldDB" id="A0AAV0SP38"/>
<gene>
    <name evidence="5" type="ORF">PFR001_LOCUS1761</name>
    <name evidence="6" type="ORF">PFR002_LOCUS43</name>
</gene>
<dbReference type="InterPro" id="IPR004033">
    <property type="entry name" value="UbiE/COQ5_MeTrFase"/>
</dbReference>
<feature type="binding site" evidence="4">
    <location>
        <position position="103"/>
    </location>
    <ligand>
        <name>S-adenosyl-L-methionine</name>
        <dbReference type="ChEBI" id="CHEBI:59789"/>
    </ligand>
</feature>
<proteinExistence type="inferred from homology"/>
<keyword evidence="1 4" id="KW-0489">Methyltransferase</keyword>
<evidence type="ECO:0000256" key="2">
    <source>
        <dbReference type="ARBA" id="ARBA00022679"/>
    </source>
</evidence>
<evidence type="ECO:0000256" key="4">
    <source>
        <dbReference type="HAMAP-Rule" id="MF_03191"/>
    </source>
</evidence>
<dbReference type="NCBIfam" id="TIGR01934">
    <property type="entry name" value="MenG_MenH_UbiE"/>
    <property type="match status" value="1"/>
</dbReference>
<comment type="caution">
    <text evidence="4">Lacks conserved residue(s) required for the propagation of feature annotation.</text>
</comment>
<evidence type="ECO:0000313" key="8">
    <source>
        <dbReference type="Proteomes" id="UP001159659"/>
    </source>
</evidence>
<dbReference type="InterPro" id="IPR029063">
    <property type="entry name" value="SAM-dependent_MTases_sf"/>
</dbReference>
<comment type="similarity">
    <text evidence="4">Belongs to the class I-like SAM-binding methyltransferase superfamily. MenG/UbiE family.</text>
</comment>
<dbReference type="Proteomes" id="UP001159659">
    <property type="component" value="Unassembled WGS sequence"/>
</dbReference>
<keyword evidence="7" id="KW-1185">Reference proteome</keyword>
<dbReference type="PANTHER" id="PTHR43591">
    <property type="entry name" value="METHYLTRANSFERASE"/>
    <property type="match status" value="1"/>
</dbReference>
<feature type="binding site" evidence="4">
    <location>
        <position position="130"/>
    </location>
    <ligand>
        <name>S-adenosyl-L-methionine</name>
        <dbReference type="ChEBI" id="CHEBI:59789"/>
    </ligand>
</feature>
<dbReference type="Gene3D" id="3.40.50.150">
    <property type="entry name" value="Vaccinia Virus protein VP39"/>
    <property type="match status" value="1"/>
</dbReference>
<evidence type="ECO:0000313" key="7">
    <source>
        <dbReference type="Proteomes" id="UP001157938"/>
    </source>
</evidence>
<evidence type="ECO:0000256" key="1">
    <source>
        <dbReference type="ARBA" id="ARBA00022603"/>
    </source>
</evidence>
<evidence type="ECO:0000313" key="6">
    <source>
        <dbReference type="EMBL" id="CAI5704163.1"/>
    </source>
</evidence>
<dbReference type="Proteomes" id="UP001157938">
    <property type="component" value="Unassembled WGS sequence"/>
</dbReference>
<evidence type="ECO:0000256" key="3">
    <source>
        <dbReference type="ARBA" id="ARBA00022691"/>
    </source>
</evidence>
<evidence type="ECO:0000313" key="5">
    <source>
        <dbReference type="EMBL" id="CAH0486110.1"/>
    </source>
</evidence>
<dbReference type="EMBL" id="CAKLBC010000359">
    <property type="protein sequence ID" value="CAH0486110.1"/>
    <property type="molecule type" value="Genomic_DNA"/>
</dbReference>
<dbReference type="PROSITE" id="PS01184">
    <property type="entry name" value="UBIE_2"/>
    <property type="match status" value="1"/>
</dbReference>
<dbReference type="EC" id="2.1.1.201" evidence="4"/>
<comment type="subunit">
    <text evidence="4">Component of a multi-subunit COQ enzyme complex.</text>
</comment>
<dbReference type="HAMAP" id="MF_01813">
    <property type="entry name" value="MenG_UbiE_methyltr"/>
    <property type="match status" value="1"/>
</dbReference>
<dbReference type="PANTHER" id="PTHR43591:SF24">
    <property type="entry name" value="2-METHOXY-6-POLYPRENYL-1,4-BENZOQUINOL METHYLASE, MITOCHONDRIAL"/>
    <property type="match status" value="1"/>
</dbReference>
<feature type="binding site" evidence="4">
    <location>
        <begin position="161"/>
        <end position="162"/>
    </location>
    <ligand>
        <name>S-adenosyl-L-methionine</name>
        <dbReference type="ChEBI" id="CHEBI:59789"/>
    </ligand>
</feature>
<comment type="caution">
    <text evidence="6">The sequence shown here is derived from an EMBL/GenBank/DDBJ whole genome shotgun (WGS) entry which is preliminary data.</text>
</comment>
<keyword evidence="3 4" id="KW-0949">S-adenosyl-L-methionine</keyword>
<reference evidence="5 7" key="1">
    <citation type="submission" date="2021-11" db="EMBL/GenBank/DDBJ databases">
        <authorList>
            <person name="Islam A."/>
            <person name="Islam S."/>
            <person name="Flora M.S."/>
            <person name="Rahman M."/>
            <person name="Ziaur R.M."/>
            <person name="Epstein J.H."/>
            <person name="Hassan M."/>
            <person name="Klassen M."/>
            <person name="Woodard K."/>
            <person name="Webb A."/>
            <person name="Webby R.J."/>
            <person name="El Zowalaty M.E."/>
        </authorList>
    </citation>
    <scope>NUCLEOTIDE SEQUENCE [LARGE SCALE GENOMIC DNA]</scope>
    <source>
        <strain evidence="5">Pf1</strain>
    </source>
</reference>
<comment type="pathway">
    <text evidence="4">Cofactor biosynthesis; ubiquinone biosynthesis.</text>
</comment>
<dbReference type="PROSITE" id="PS01183">
    <property type="entry name" value="UBIE_1"/>
    <property type="match status" value="1"/>
</dbReference>
<dbReference type="GO" id="GO:0031314">
    <property type="term" value="C:extrinsic component of mitochondrial inner membrane"/>
    <property type="evidence" value="ECO:0007669"/>
    <property type="project" value="UniProtKB-UniRule"/>
</dbReference>
<dbReference type="EMBL" id="CANTFK010000006">
    <property type="protein sequence ID" value="CAI5704163.1"/>
    <property type="molecule type" value="Genomic_DNA"/>
</dbReference>
<dbReference type="GO" id="GO:0008425">
    <property type="term" value="F:2-methoxy-6-polyprenyl-1,4-benzoquinol methyltransferase activity"/>
    <property type="evidence" value="ECO:0007669"/>
    <property type="project" value="UniProtKB-UniRule"/>
</dbReference>
<dbReference type="Pfam" id="PF01209">
    <property type="entry name" value="Ubie_methyltran"/>
    <property type="match status" value="1"/>
</dbReference>
<keyword evidence="4" id="KW-0999">Mitochondrion inner membrane</keyword>
<dbReference type="GO" id="GO:0032259">
    <property type="term" value="P:methylation"/>
    <property type="evidence" value="ECO:0007669"/>
    <property type="project" value="UniProtKB-KW"/>
</dbReference>
<name>A0AAV0SP38_9STRA</name>
<keyword evidence="4" id="KW-0496">Mitochondrion</keyword>
<dbReference type="NCBIfam" id="NF001242">
    <property type="entry name" value="PRK00216.1-3"/>
    <property type="match status" value="1"/>
</dbReference>
<sequence>MSMTSSLFLRRTPGAARLLRNFSTASSSSSSSASGPMTHFGFQQVPEEDKEQMVASVFHNVAERYDVMNDFMSGGMHRVWKDSFVETLHPVGPLKCLDVGGGTGDIAFRIAEQLSKTNRGTKESQITVCDINSSMLEVGKERAAKVWQHVDPSLFRWIEGNAEHLDFKDNSFDVYTIVFGIRNVTHVDRAIQEAYRVLKPGGRFMCMEFSQVPNPLIRQFYDAYSFNVIPFLGDKVANDRASYQYLVESIRRFPPQEKFKAMIEDAGFKHVTYTNFTFGVTAMHSGFKF</sequence>
<comment type="function">
    <text evidence="4">Methyltransferase required for the conversion of 2-polyprenyl-6-methoxy-1,4-benzoquinol (DDMQH2) to 2-polyprenyl-3-methyl-6-methoxy-1,4-benzoquinol (DMQH2).</text>
</comment>
<dbReference type="SUPFAM" id="SSF53335">
    <property type="entry name" value="S-adenosyl-L-methionine-dependent methyltransferases"/>
    <property type="match status" value="1"/>
</dbReference>
<protein>
    <recommendedName>
        <fullName evidence="4">2-methoxy-6-polyprenyl-1,4-benzoquinol methylase, mitochondrial</fullName>
        <ecNumber evidence="4">2.1.1.201</ecNumber>
    </recommendedName>
    <alternativeName>
        <fullName evidence="4">Ubiquinone biosynthesis methyltransferase COQ5</fullName>
    </alternativeName>
</protein>
<dbReference type="InterPro" id="IPR023576">
    <property type="entry name" value="UbiE/COQ5_MeTrFase_CS"/>
</dbReference>
<dbReference type="NCBIfam" id="NF001244">
    <property type="entry name" value="PRK00216.1-5"/>
    <property type="match status" value="1"/>
</dbReference>
<organism evidence="6 8">
    <name type="scientific">Peronospora farinosa</name>
    <dbReference type="NCBI Taxonomy" id="134698"/>
    <lineage>
        <taxon>Eukaryota</taxon>
        <taxon>Sar</taxon>
        <taxon>Stramenopiles</taxon>
        <taxon>Oomycota</taxon>
        <taxon>Peronosporomycetes</taxon>
        <taxon>Peronosporales</taxon>
        <taxon>Peronosporaceae</taxon>
        <taxon>Peronospora</taxon>
    </lineage>
</organism>
<dbReference type="CDD" id="cd02440">
    <property type="entry name" value="AdoMet_MTases"/>
    <property type="match status" value="1"/>
</dbReference>
<accession>A0AAV0SP38</accession>
<reference evidence="6" key="2">
    <citation type="submission" date="2022-12" db="EMBL/GenBank/DDBJ databases">
        <authorList>
            <person name="Webb A."/>
        </authorList>
    </citation>
    <scope>NUCLEOTIDE SEQUENCE</scope>
    <source>
        <strain evidence="6">Pf2</strain>
    </source>
</reference>
<comment type="catalytic activity">
    <reaction evidence="4">
        <text>a 2-methoxy-6-(all-trans-polyprenyl)benzene-1,4-diol + S-adenosyl-L-methionine = a 5-methoxy-2-methyl-3-(all-trans-polyprenyl)benzene-1,4-diol + S-adenosyl-L-homocysteine + H(+)</text>
        <dbReference type="Rhea" id="RHEA:28286"/>
        <dbReference type="Rhea" id="RHEA-COMP:10858"/>
        <dbReference type="Rhea" id="RHEA-COMP:10859"/>
        <dbReference type="ChEBI" id="CHEBI:15378"/>
        <dbReference type="ChEBI" id="CHEBI:57856"/>
        <dbReference type="ChEBI" id="CHEBI:59789"/>
        <dbReference type="ChEBI" id="CHEBI:84166"/>
        <dbReference type="ChEBI" id="CHEBI:84167"/>
        <dbReference type="EC" id="2.1.1.201"/>
    </reaction>
</comment>
<keyword evidence="2 4" id="KW-0808">Transferase</keyword>
<keyword evidence="4" id="KW-0472">Membrane</keyword>
<keyword evidence="4" id="KW-0831">Ubiquinone biosynthesis</keyword>
<comment type="subcellular location">
    <subcellularLocation>
        <location evidence="4">Mitochondrion inner membrane</location>
        <topology evidence="4">Peripheral membrane protein</topology>
        <orientation evidence="4">Matrix side</orientation>
    </subcellularLocation>
</comment>
<dbReference type="PROSITE" id="PS51608">
    <property type="entry name" value="SAM_MT_UBIE"/>
    <property type="match status" value="1"/>
</dbReference>